<dbReference type="Gene3D" id="3.40.50.300">
    <property type="entry name" value="P-loop containing nucleotide triphosphate hydrolases"/>
    <property type="match status" value="1"/>
</dbReference>
<evidence type="ECO:0000313" key="3">
    <source>
        <dbReference type="EMBL" id="UKJ90790.2"/>
    </source>
</evidence>
<feature type="domain" description="Nucleolar GTP-binding protein 1 Rossman-fold" evidence="2">
    <location>
        <begin position="564"/>
        <end position="615"/>
    </location>
</feature>
<dbReference type="Pfam" id="PF06858">
    <property type="entry name" value="NOG1"/>
    <property type="match status" value="1"/>
</dbReference>
<dbReference type="GO" id="GO:0005525">
    <property type="term" value="F:GTP binding"/>
    <property type="evidence" value="ECO:0007669"/>
    <property type="project" value="InterPro"/>
</dbReference>
<organism evidence="3 4">
    <name type="scientific">Theileria orientalis</name>
    <dbReference type="NCBI Taxonomy" id="68886"/>
    <lineage>
        <taxon>Eukaryota</taxon>
        <taxon>Sar</taxon>
        <taxon>Alveolata</taxon>
        <taxon>Apicomplexa</taxon>
        <taxon>Aconoidasida</taxon>
        <taxon>Piroplasmida</taxon>
        <taxon>Theileriidae</taxon>
        <taxon>Theileria</taxon>
    </lineage>
</organism>
<accession>A0A976QRR5</accession>
<dbReference type="PANTHER" id="PTHR45759">
    <property type="entry name" value="NUCLEOLAR GTP-BINDING PROTEIN 1"/>
    <property type="match status" value="1"/>
</dbReference>
<proteinExistence type="predicted"/>
<dbReference type="InterPro" id="IPR010674">
    <property type="entry name" value="NOG1_Rossman_fold_dom"/>
</dbReference>
<reference evidence="3" key="1">
    <citation type="submission" date="2022-07" db="EMBL/GenBank/DDBJ databases">
        <title>Evaluation of T. orientalis genome assembly methods using nanopore sequencing and analysis of variation between genomes.</title>
        <authorList>
            <person name="Yam J."/>
            <person name="Micallef M.L."/>
            <person name="Liu M."/>
            <person name="Djordjevic S.P."/>
            <person name="Bogema D.R."/>
            <person name="Jenkins C."/>
        </authorList>
    </citation>
    <scope>NUCLEOTIDE SEQUENCE</scope>
    <source>
        <strain evidence="3">Fish Creek</strain>
    </source>
</reference>
<feature type="region of interest" description="Disordered" evidence="1">
    <location>
        <begin position="250"/>
        <end position="281"/>
    </location>
</feature>
<dbReference type="InterPro" id="IPR027417">
    <property type="entry name" value="P-loop_NTPase"/>
</dbReference>
<name>A0A976QRR5_THEOR</name>
<sequence length="634" mass="71284">MFILKVSNVLFLATIITTFIDLGVQAFLRANRLNVIINTSRLSFIPNYINKNRVLRANRVYSSLNSEELSGSDSNGVYTDLDSTGIISTDISNNIFIDEFKSTSSGDLTEITGNIGQGLPVPDRSDSDVNKDGKEVLVFSDFTDLYKNLQNFNSSSKSSSDRANDTQDITINTLDESTFYPVKYSDPLDDNTPGPIAHTLARRKYVKKLFKKLPQIVDTSLFLVRSKAYVKGRIGSKCDLSVFDSNRVSTKPVSPIETKKGRRSKSHRSRSHLEESLDGPDEMPFASIGTVLPGVFTGLHTLKHTKKRIIRELKVKLDLYVKTLSSQLKNVIHFYKQLVKYIHPFQYNLFRTTIHDLYSSGESKVSFDDILDQLGDAKKRLVSRGNEINSQLNSTGNGGNGITRCREAFDFVKVNIFQLDALYSSFQSLYDQYSEYYRVLAKLPVIDIEKPIVAIIGHVNIGKTTLYNRISELAMSLNSSSTPNDSGTPSMGAGEVGTSLGLMWSNLKNPNKQKAKVADYKFTTRGINKCTLTYGLNNFIYEGQLIDTPGLLWRKGHTNFNPYERLTYSVLKDLPCGVLFCFDTSSSLDEQINLYTTLRNRFPRRPWLNVVVKGDEQLSELVGFFFKINKYLGG</sequence>
<dbReference type="AlphaFoldDB" id="A0A976QRR5"/>
<dbReference type="Proteomes" id="UP000244803">
    <property type="component" value="Chromosome 2"/>
</dbReference>
<evidence type="ECO:0000259" key="2">
    <source>
        <dbReference type="Pfam" id="PF06858"/>
    </source>
</evidence>
<dbReference type="EMBL" id="CP056068">
    <property type="protein sequence ID" value="UKJ90790.2"/>
    <property type="molecule type" value="Genomic_DNA"/>
</dbReference>
<protein>
    <recommendedName>
        <fullName evidence="2">Nucleolar GTP-binding protein 1 Rossman-fold domain-containing protein</fullName>
    </recommendedName>
</protein>
<evidence type="ECO:0000313" key="4">
    <source>
        <dbReference type="Proteomes" id="UP000244803"/>
    </source>
</evidence>
<evidence type="ECO:0000256" key="1">
    <source>
        <dbReference type="SAM" id="MobiDB-lite"/>
    </source>
</evidence>
<feature type="compositionally biased region" description="Basic residues" evidence="1">
    <location>
        <begin position="260"/>
        <end position="270"/>
    </location>
</feature>
<dbReference type="OrthoDB" id="415015at2759"/>
<gene>
    <name evidence="3" type="ORF">MACJ_001725</name>
</gene>
<dbReference type="SUPFAM" id="SSF52540">
    <property type="entry name" value="P-loop containing nucleoside triphosphate hydrolases"/>
    <property type="match status" value="1"/>
</dbReference>